<comment type="caution">
    <text evidence="9">The sequence shown here is derived from an EMBL/GenBank/DDBJ whole genome shotgun (WGS) entry which is preliminary data.</text>
</comment>
<dbReference type="InterPro" id="IPR012910">
    <property type="entry name" value="Plug_dom"/>
</dbReference>
<dbReference type="InterPro" id="IPR008969">
    <property type="entry name" value="CarboxyPept-like_regulatory"/>
</dbReference>
<evidence type="ECO:0000313" key="9">
    <source>
        <dbReference type="EMBL" id="MFC4874998.1"/>
    </source>
</evidence>
<keyword evidence="2 7" id="KW-0813">Transport</keyword>
<dbReference type="RefSeq" id="WP_377069395.1">
    <property type="nucleotide sequence ID" value="NZ_JBHSJJ010000026.1"/>
</dbReference>
<reference evidence="10" key="1">
    <citation type="journal article" date="2019" name="Int. J. Syst. Evol. Microbiol.">
        <title>The Global Catalogue of Microorganisms (GCM) 10K type strain sequencing project: providing services to taxonomists for standard genome sequencing and annotation.</title>
        <authorList>
            <consortium name="The Broad Institute Genomics Platform"/>
            <consortium name="The Broad Institute Genome Sequencing Center for Infectious Disease"/>
            <person name="Wu L."/>
            <person name="Ma J."/>
        </authorList>
    </citation>
    <scope>NUCLEOTIDE SEQUENCE [LARGE SCALE GENOMIC DNA]</scope>
    <source>
        <strain evidence="10">CGMCC 4.7466</strain>
    </source>
</reference>
<evidence type="ECO:0000256" key="3">
    <source>
        <dbReference type="ARBA" id="ARBA00022452"/>
    </source>
</evidence>
<dbReference type="InterPro" id="IPR023997">
    <property type="entry name" value="TonB-dep_OMP_SusC/RagA_CS"/>
</dbReference>
<dbReference type="InterPro" id="IPR023996">
    <property type="entry name" value="TonB-dep_OMP_SusC/RagA"/>
</dbReference>
<feature type="domain" description="TonB-dependent receptor plug" evidence="8">
    <location>
        <begin position="159"/>
        <end position="262"/>
    </location>
</feature>
<dbReference type="EMBL" id="JBHSJJ010000026">
    <property type="protein sequence ID" value="MFC4874998.1"/>
    <property type="molecule type" value="Genomic_DNA"/>
</dbReference>
<evidence type="ECO:0000256" key="2">
    <source>
        <dbReference type="ARBA" id="ARBA00022448"/>
    </source>
</evidence>
<proteinExistence type="inferred from homology"/>
<dbReference type="Gene3D" id="2.170.130.10">
    <property type="entry name" value="TonB-dependent receptor, plug domain"/>
    <property type="match status" value="1"/>
</dbReference>
<dbReference type="Pfam" id="PF07715">
    <property type="entry name" value="Plug"/>
    <property type="match status" value="1"/>
</dbReference>
<sequence length="1109" mass="123668">MKTNLQNHHITKIISLCLMVGFAVFSMEVWAQKNLSLDDDLEKLKLSASLLASQNKLTAEIQTKAFDVTVRGVVRDQNGDPIPGATISVPGTNLGTATDLDGRYSITVPEGATLVFSFIGFESQSVSVGNQQVIDITLVESAQALDEVVVVGYGTQQKVNLTGAVGVATSERLQNRPIANVAEGLQGVIPNLNIAPRNGDPAESPVFNVRGFQSINGGSPLVLVDNVPMDLNRINPNDIESVSVLKDAAAAAVYGARAAFGVILVTTKSGKAGKVSVSLNSQFSMAKPIFNMDPVTDPHEFVNARNIANIRTNGVPSYDADMVEGTRRWSENPTHENAWGVVDGVLRFYGFNNYQNDIMTKFAPTQQHDLTISGGSENANYFVSFGHLNKDGYLNSDRNENFKRYNVLMKGEFKVTDWLTLEEKVVINSQRSDKPYFYNWDVNINTMARVNPIQPIQFPDLPYYIEPGDRGVYERFIGMYFQGTNFWPYLNDGGRSTWTNNDIWMTQGAVLTPVKGLKIQGNFSYNFVHRSEQDVASKVEVLTTNLRNPADMVNNGFSGNDFIHERSNFNQYYVINAFADYQFSLPEKHNLSAMVGFNQEWGQNKVVRAQNNTLITPLIQDINATIGMQQTFGGSNHNALRGVFYRVNYIFDERYLLETNARYDGTSRFPKDSRFGFFPSVSVGWRISNEGFMAATSSWLDELKLRASYGELGNQLLVDNNNNPIWYPYIPTMGIGQSPFMMVGANRTPFVSPAGLVSPTLTWETVVSRNIGLDFTLLGGKLDASFDVFARDTKDMLMRSTYPSILGTGAPQANAADLRTTGWELALTWKNRVKNDLSYDVTLALSDWMATITRFDNPNGAIPSGTTATGGNAQYYVGQKLGEIWGYETVGIFQTADEVANAADQSALGANWRPGDIQYADLDGDGRITPGNNTLANPGDRRIIGNETPRLSFGINNNVSWKNFTLNAFFQGIWRRDHWPTSGNWTWFFPFNAGHVEKYFITDSWSEDNRDAYFAHPHISTNDKKNIQPQTRFLQNAGYIRLKNLSLGYDLPYPWMNAIGFQNANVYFAGMNLWEYSPIRKPLDPETIYAGAIEYPMQRIYTLGVRLTF</sequence>
<comment type="subcellular location">
    <subcellularLocation>
        <location evidence="1 7">Cell outer membrane</location>
        <topology evidence="1 7">Multi-pass membrane protein</topology>
    </subcellularLocation>
</comment>
<comment type="similarity">
    <text evidence="7">Belongs to the TonB-dependent receptor family.</text>
</comment>
<keyword evidence="5 7" id="KW-0472">Membrane</keyword>
<organism evidence="9 10">
    <name type="scientific">Negadavirga shengliensis</name>
    <dbReference type="NCBI Taxonomy" id="1389218"/>
    <lineage>
        <taxon>Bacteria</taxon>
        <taxon>Pseudomonadati</taxon>
        <taxon>Bacteroidota</taxon>
        <taxon>Cytophagia</taxon>
        <taxon>Cytophagales</taxon>
        <taxon>Cyclobacteriaceae</taxon>
        <taxon>Negadavirga</taxon>
    </lineage>
</organism>
<dbReference type="NCBIfam" id="TIGR04057">
    <property type="entry name" value="SusC_RagA_signa"/>
    <property type="match status" value="1"/>
</dbReference>
<dbReference type="Gene3D" id="2.60.40.1120">
    <property type="entry name" value="Carboxypeptidase-like, regulatory domain"/>
    <property type="match status" value="1"/>
</dbReference>
<keyword evidence="10" id="KW-1185">Reference proteome</keyword>
<accession>A0ABV9T866</accession>
<dbReference type="PROSITE" id="PS52016">
    <property type="entry name" value="TONB_DEPENDENT_REC_3"/>
    <property type="match status" value="1"/>
</dbReference>
<dbReference type="SUPFAM" id="SSF56935">
    <property type="entry name" value="Porins"/>
    <property type="match status" value="1"/>
</dbReference>
<dbReference type="InterPro" id="IPR037066">
    <property type="entry name" value="Plug_dom_sf"/>
</dbReference>
<name>A0ABV9T866_9BACT</name>
<gene>
    <name evidence="9" type="ORF">ACFPFU_25065</name>
</gene>
<evidence type="ECO:0000256" key="1">
    <source>
        <dbReference type="ARBA" id="ARBA00004571"/>
    </source>
</evidence>
<evidence type="ECO:0000256" key="7">
    <source>
        <dbReference type="PROSITE-ProRule" id="PRU01360"/>
    </source>
</evidence>
<evidence type="ECO:0000256" key="4">
    <source>
        <dbReference type="ARBA" id="ARBA00022692"/>
    </source>
</evidence>
<keyword evidence="6 7" id="KW-0998">Cell outer membrane</keyword>
<dbReference type="Proteomes" id="UP001595818">
    <property type="component" value="Unassembled WGS sequence"/>
</dbReference>
<dbReference type="InterPro" id="IPR036942">
    <property type="entry name" value="Beta-barrel_TonB_sf"/>
</dbReference>
<evidence type="ECO:0000259" key="8">
    <source>
        <dbReference type="Pfam" id="PF07715"/>
    </source>
</evidence>
<evidence type="ECO:0000313" key="10">
    <source>
        <dbReference type="Proteomes" id="UP001595818"/>
    </source>
</evidence>
<keyword evidence="4 7" id="KW-0812">Transmembrane</keyword>
<dbReference type="InterPro" id="IPR039426">
    <property type="entry name" value="TonB-dep_rcpt-like"/>
</dbReference>
<dbReference type="Pfam" id="PF13715">
    <property type="entry name" value="CarbopepD_reg_2"/>
    <property type="match status" value="1"/>
</dbReference>
<dbReference type="Gene3D" id="2.40.170.20">
    <property type="entry name" value="TonB-dependent receptor, beta-barrel domain"/>
    <property type="match status" value="1"/>
</dbReference>
<protein>
    <submittedName>
        <fullName evidence="9">SusC/RagA family TonB-linked outer membrane protein</fullName>
    </submittedName>
</protein>
<evidence type="ECO:0000256" key="6">
    <source>
        <dbReference type="ARBA" id="ARBA00023237"/>
    </source>
</evidence>
<dbReference type="SUPFAM" id="SSF49464">
    <property type="entry name" value="Carboxypeptidase regulatory domain-like"/>
    <property type="match status" value="1"/>
</dbReference>
<keyword evidence="3 7" id="KW-1134">Transmembrane beta strand</keyword>
<evidence type="ECO:0000256" key="5">
    <source>
        <dbReference type="ARBA" id="ARBA00023136"/>
    </source>
</evidence>
<dbReference type="NCBIfam" id="TIGR04056">
    <property type="entry name" value="OMP_RagA_SusC"/>
    <property type="match status" value="1"/>
</dbReference>